<gene>
    <name evidence="1" type="ORF">DR999_PMT03025</name>
</gene>
<name>A0A4D9F297_9SAUR</name>
<evidence type="ECO:0000313" key="2">
    <source>
        <dbReference type="Proteomes" id="UP000297703"/>
    </source>
</evidence>
<reference evidence="1 2" key="2">
    <citation type="submission" date="2019-04" db="EMBL/GenBank/DDBJ databases">
        <title>The genome sequence of big-headed turtle.</title>
        <authorList>
            <person name="Gong S."/>
        </authorList>
    </citation>
    <scope>NUCLEOTIDE SEQUENCE [LARGE SCALE GENOMIC DNA]</scope>
    <source>
        <strain evidence="1">DO16091913</strain>
        <tissue evidence="1">Muscle</tissue>
    </source>
</reference>
<protein>
    <submittedName>
        <fullName evidence="1">U7 snRNA-associated Sm-like protein LSm10</fullName>
    </submittedName>
</protein>
<reference evidence="1 2" key="1">
    <citation type="submission" date="2019-04" db="EMBL/GenBank/DDBJ databases">
        <title>Draft genome of the big-headed turtle Platysternon megacephalum.</title>
        <authorList>
            <person name="Gong S."/>
        </authorList>
    </citation>
    <scope>NUCLEOTIDE SEQUENCE [LARGE SCALE GENOMIC DNA]</scope>
    <source>
        <strain evidence="1">DO16091913</strain>
        <tissue evidence="1">Muscle</tissue>
    </source>
</reference>
<dbReference type="Proteomes" id="UP000297703">
    <property type="component" value="Unassembled WGS sequence"/>
</dbReference>
<comment type="caution">
    <text evidence="1">The sequence shown here is derived from an EMBL/GenBank/DDBJ whole genome shotgun (WGS) entry which is preliminary data.</text>
</comment>
<proteinExistence type="predicted"/>
<accession>A0A4D9F297</accession>
<sequence>MYLLSENEPCILTTAQPLLPTRWTIGEMLCFPMWSLERVLWESCLAPSFRARAQMQTPGEIWWNYSHTNRKWSRIGYTNNPAPLCVFSVCQLDQSWDKATSPEVNLMWLVQF</sequence>
<organism evidence="1 2">
    <name type="scientific">Platysternon megacephalum</name>
    <name type="common">big-headed turtle</name>
    <dbReference type="NCBI Taxonomy" id="55544"/>
    <lineage>
        <taxon>Eukaryota</taxon>
        <taxon>Metazoa</taxon>
        <taxon>Chordata</taxon>
        <taxon>Craniata</taxon>
        <taxon>Vertebrata</taxon>
        <taxon>Euteleostomi</taxon>
        <taxon>Archelosauria</taxon>
        <taxon>Testudinata</taxon>
        <taxon>Testudines</taxon>
        <taxon>Cryptodira</taxon>
        <taxon>Durocryptodira</taxon>
        <taxon>Testudinoidea</taxon>
        <taxon>Platysternidae</taxon>
        <taxon>Platysternon</taxon>
    </lineage>
</organism>
<evidence type="ECO:0000313" key="1">
    <source>
        <dbReference type="EMBL" id="TFK13542.1"/>
    </source>
</evidence>
<keyword evidence="2" id="KW-1185">Reference proteome</keyword>
<dbReference type="AlphaFoldDB" id="A0A4D9F297"/>
<dbReference type="EMBL" id="QXTE01000015">
    <property type="protein sequence ID" value="TFK13542.1"/>
    <property type="molecule type" value="Genomic_DNA"/>
</dbReference>